<dbReference type="AlphaFoldDB" id="A0A7J7N8H7"/>
<proteinExistence type="predicted"/>
<dbReference type="Proteomes" id="UP000541444">
    <property type="component" value="Unassembled WGS sequence"/>
</dbReference>
<organism evidence="1 2">
    <name type="scientific">Kingdonia uniflora</name>
    <dbReference type="NCBI Taxonomy" id="39325"/>
    <lineage>
        <taxon>Eukaryota</taxon>
        <taxon>Viridiplantae</taxon>
        <taxon>Streptophyta</taxon>
        <taxon>Embryophyta</taxon>
        <taxon>Tracheophyta</taxon>
        <taxon>Spermatophyta</taxon>
        <taxon>Magnoliopsida</taxon>
        <taxon>Ranunculales</taxon>
        <taxon>Circaeasteraceae</taxon>
        <taxon>Kingdonia</taxon>
    </lineage>
</organism>
<accession>A0A7J7N8H7</accession>
<reference evidence="1 2" key="1">
    <citation type="journal article" date="2020" name="IScience">
        <title>Genome Sequencing of the Endangered Kingdonia uniflora (Circaeasteraceae, Ranunculales) Reveals Potential Mechanisms of Evolutionary Specialization.</title>
        <authorList>
            <person name="Sun Y."/>
            <person name="Deng T."/>
            <person name="Zhang A."/>
            <person name="Moore M.J."/>
            <person name="Landis J.B."/>
            <person name="Lin N."/>
            <person name="Zhang H."/>
            <person name="Zhang X."/>
            <person name="Huang J."/>
            <person name="Zhang X."/>
            <person name="Sun H."/>
            <person name="Wang H."/>
        </authorList>
    </citation>
    <scope>NUCLEOTIDE SEQUENCE [LARGE SCALE GENOMIC DNA]</scope>
    <source>
        <strain evidence="1">TB1705</strain>
        <tissue evidence="1">Leaf</tissue>
    </source>
</reference>
<keyword evidence="2" id="KW-1185">Reference proteome</keyword>
<evidence type="ECO:0000313" key="1">
    <source>
        <dbReference type="EMBL" id="KAF6163447.1"/>
    </source>
</evidence>
<sequence>MEWEIEREKLCILIIISSFRNVVCYTRRNFARSTSASSASRVLAVKHWECGKGNYGLLNISSVFRFLCTNEASVSPTNPKRWFSFGVFHSVAPSFVLDQDNGHSGLLSVGKASDAEMGSSQVDAVVWLLYRAARSFSSSIKHCEMTRSSPELANVWVGVDVHA</sequence>
<dbReference type="EMBL" id="JACGCM010000981">
    <property type="protein sequence ID" value="KAF6163447.1"/>
    <property type="molecule type" value="Genomic_DNA"/>
</dbReference>
<name>A0A7J7N8H7_9MAGN</name>
<gene>
    <name evidence="1" type="ORF">GIB67_029296</name>
</gene>
<comment type="caution">
    <text evidence="1">The sequence shown here is derived from an EMBL/GenBank/DDBJ whole genome shotgun (WGS) entry which is preliminary data.</text>
</comment>
<evidence type="ECO:0000313" key="2">
    <source>
        <dbReference type="Proteomes" id="UP000541444"/>
    </source>
</evidence>
<protein>
    <submittedName>
        <fullName evidence="1">Uncharacterized protein</fullName>
    </submittedName>
</protein>